<accession>A0A101T0G7</accession>
<dbReference type="Proteomes" id="UP000052982">
    <property type="component" value="Unassembled WGS sequence"/>
</dbReference>
<reference evidence="3 4" key="1">
    <citation type="submission" date="2015-10" db="EMBL/GenBank/DDBJ databases">
        <title>Draft genome sequence of Streptomyces griseoruber DSM 40281, type strain for the species Streptomyces griseoruber.</title>
        <authorList>
            <person name="Ruckert C."/>
            <person name="Winkler A."/>
            <person name="Kalinowski J."/>
            <person name="Kampfer P."/>
            <person name="Glaeser S."/>
        </authorList>
    </citation>
    <scope>NUCLEOTIDE SEQUENCE [LARGE SCALE GENOMIC DNA]</scope>
    <source>
        <strain evidence="3 4">DSM 40281</strain>
    </source>
</reference>
<dbReference type="Gene3D" id="3.30.300.30">
    <property type="match status" value="1"/>
</dbReference>
<dbReference type="SUPFAM" id="SSF56801">
    <property type="entry name" value="Acetyl-CoA synthetase-like"/>
    <property type="match status" value="1"/>
</dbReference>
<dbReference type="PROSITE" id="PS00455">
    <property type="entry name" value="AMP_BINDING"/>
    <property type="match status" value="1"/>
</dbReference>
<feature type="domain" description="AMP-binding enzyme C-terminal" evidence="2">
    <location>
        <begin position="465"/>
        <end position="540"/>
    </location>
</feature>
<dbReference type="Gene3D" id="3.40.50.12780">
    <property type="entry name" value="N-terminal domain of ligase-like"/>
    <property type="match status" value="1"/>
</dbReference>
<dbReference type="Pfam" id="PF13193">
    <property type="entry name" value="AMP-binding_C"/>
    <property type="match status" value="1"/>
</dbReference>
<evidence type="ECO:0000259" key="2">
    <source>
        <dbReference type="Pfam" id="PF13193"/>
    </source>
</evidence>
<dbReference type="InterPro" id="IPR050237">
    <property type="entry name" value="ATP-dep_AMP-bd_enzyme"/>
</dbReference>
<dbReference type="InterPro" id="IPR042099">
    <property type="entry name" value="ANL_N_sf"/>
</dbReference>
<dbReference type="RefSeq" id="WP_055631684.1">
    <property type="nucleotide sequence ID" value="NZ_KQ948768.1"/>
</dbReference>
<dbReference type="PANTHER" id="PTHR43767">
    <property type="entry name" value="LONG-CHAIN-FATTY-ACID--COA LIGASE"/>
    <property type="match status" value="1"/>
</dbReference>
<gene>
    <name evidence="3" type="ORF">AQJ64_17885</name>
</gene>
<evidence type="ECO:0000259" key="1">
    <source>
        <dbReference type="Pfam" id="PF00501"/>
    </source>
</evidence>
<proteinExistence type="predicted"/>
<dbReference type="InterPro" id="IPR000873">
    <property type="entry name" value="AMP-dep_synth/lig_dom"/>
</dbReference>
<feature type="domain" description="AMP-dependent synthetase/ligase" evidence="1">
    <location>
        <begin position="30"/>
        <end position="415"/>
    </location>
</feature>
<dbReference type="EMBL" id="LMWW01000025">
    <property type="protein sequence ID" value="KUN83333.1"/>
    <property type="molecule type" value="Genomic_DNA"/>
</dbReference>
<dbReference type="InterPro" id="IPR020845">
    <property type="entry name" value="AMP-binding_CS"/>
</dbReference>
<comment type="caution">
    <text evidence="3">The sequence shown here is derived from an EMBL/GenBank/DDBJ whole genome shotgun (WGS) entry which is preliminary data.</text>
</comment>
<dbReference type="AlphaFoldDB" id="A0A101T0G7"/>
<keyword evidence="4" id="KW-1185">Reference proteome</keyword>
<organism evidence="3 4">
    <name type="scientific">Streptomyces griseoruber</name>
    <dbReference type="NCBI Taxonomy" id="1943"/>
    <lineage>
        <taxon>Bacteria</taxon>
        <taxon>Bacillati</taxon>
        <taxon>Actinomycetota</taxon>
        <taxon>Actinomycetes</taxon>
        <taxon>Kitasatosporales</taxon>
        <taxon>Streptomycetaceae</taxon>
        <taxon>Streptomyces</taxon>
    </lineage>
</organism>
<evidence type="ECO:0000313" key="3">
    <source>
        <dbReference type="EMBL" id="KUN83333.1"/>
    </source>
</evidence>
<dbReference type="Pfam" id="PF00501">
    <property type="entry name" value="AMP-binding"/>
    <property type="match status" value="1"/>
</dbReference>
<dbReference type="InterPro" id="IPR045851">
    <property type="entry name" value="AMP-bd_C_sf"/>
</dbReference>
<sequence length="547" mass="59051">MNRRPWLNTYPGDLSRRTTPGSESMLELFATTVSKFPDRTAIAYFDGAVSFRDLDQRSDALAIALTEGGFAAGDRLALYTQNNPAFVVGLLAAWKAGGIAVLINPMNKARELSHLLGDSGATALLSLDDLYVSVAREVLDGGQTEVRQVFVASARDDQKRDDERVIPVAEQPAVSGALRLTDVFARHSDRRPAPVSGKPEKAAVLTYTSGTTGVPKGAINTHGNLAFNTHTYREWMKLDQDDVVLGIAPLFHITGLVGHVCVSLVVGSKLVLAHRFNGRVVLDAIREHRPTFTVGAITAFNHLSGLPGATKDDFASLRAVYSGGAPIAPRLRDKIRARTGMDIHNCYGMTETTSPTHAVPLGVAAPVDPDTGALSIGVPVFNTSVRVIDDDGTDLPPGEAGELVVSGPQITPGYWNKPAETAEKLVDGELHTGDIGLMDEDGWFYLVGRKSDMIIASGYKVWPREVEDVLLGHPAVREAAVIGVPHEYRGQTVKAFVSLQPGRTTSPDALIVFCKDRLAAYKYPRVVEIVDELPRSPAGKILRRELR</sequence>
<protein>
    <submittedName>
        <fullName evidence="3">Acyl-CoA synthetase</fullName>
    </submittedName>
</protein>
<dbReference type="GO" id="GO:0016878">
    <property type="term" value="F:acid-thiol ligase activity"/>
    <property type="evidence" value="ECO:0007669"/>
    <property type="project" value="UniProtKB-ARBA"/>
</dbReference>
<dbReference type="PANTHER" id="PTHR43767:SF1">
    <property type="entry name" value="NONRIBOSOMAL PEPTIDE SYNTHASE PES1 (EUROFUNG)-RELATED"/>
    <property type="match status" value="1"/>
</dbReference>
<dbReference type="STRING" id="1943.AQJ64_17885"/>
<name>A0A101T0G7_9ACTN</name>
<evidence type="ECO:0000313" key="4">
    <source>
        <dbReference type="Proteomes" id="UP000052982"/>
    </source>
</evidence>
<dbReference type="InterPro" id="IPR025110">
    <property type="entry name" value="AMP-bd_C"/>
</dbReference>